<dbReference type="EMBL" id="HBUF01669731">
    <property type="protein sequence ID" value="CAG6790277.1"/>
    <property type="molecule type" value="Transcribed_RNA"/>
</dbReference>
<organism evidence="1">
    <name type="scientific">Cacopsylla melanoneura</name>
    <dbReference type="NCBI Taxonomy" id="428564"/>
    <lineage>
        <taxon>Eukaryota</taxon>
        <taxon>Metazoa</taxon>
        <taxon>Ecdysozoa</taxon>
        <taxon>Arthropoda</taxon>
        <taxon>Hexapoda</taxon>
        <taxon>Insecta</taxon>
        <taxon>Pterygota</taxon>
        <taxon>Neoptera</taxon>
        <taxon>Paraneoptera</taxon>
        <taxon>Hemiptera</taxon>
        <taxon>Sternorrhyncha</taxon>
        <taxon>Psylloidea</taxon>
        <taxon>Psyllidae</taxon>
        <taxon>Psyllinae</taxon>
        <taxon>Cacopsylla</taxon>
    </lineage>
</organism>
<name>A0A8D9BWH2_9HEMI</name>
<evidence type="ECO:0000313" key="1">
    <source>
        <dbReference type="EMBL" id="CAG6790277.1"/>
    </source>
</evidence>
<reference evidence="1" key="1">
    <citation type="submission" date="2021-05" db="EMBL/GenBank/DDBJ databases">
        <authorList>
            <person name="Alioto T."/>
            <person name="Alioto T."/>
            <person name="Gomez Garrido J."/>
        </authorList>
    </citation>
    <scope>NUCLEOTIDE SEQUENCE</scope>
</reference>
<accession>A0A8D9BWH2</accession>
<dbReference type="AlphaFoldDB" id="A0A8D9BWH2"/>
<protein>
    <submittedName>
        <fullName evidence="1">Uncharacterized protein</fullName>
    </submittedName>
</protein>
<proteinExistence type="predicted"/>
<sequence>MFCVDVSDPGLTALVQSSCFDQQECYTPFSHITLPPFPNSLSSGCRDPLIVPCLTFPVPPSLAVNFIPHPPWSSESDPFLNLKSDPCSCWTCCLSTHKCIRLKANTFHKHF</sequence>